<dbReference type="InterPro" id="IPR036599">
    <property type="entry name" value="DNA_ligase_N_sf"/>
</dbReference>
<keyword evidence="6 9" id="KW-0067">ATP-binding</keyword>
<dbReference type="InterPro" id="IPR016059">
    <property type="entry name" value="DNA_ligase_ATP-dep_CS"/>
</dbReference>
<dbReference type="GO" id="GO:0006281">
    <property type="term" value="P:DNA repair"/>
    <property type="evidence" value="ECO:0007669"/>
    <property type="project" value="UniProtKB-KW"/>
</dbReference>
<evidence type="ECO:0000256" key="11">
    <source>
        <dbReference type="SAM" id="MobiDB-lite"/>
    </source>
</evidence>
<dbReference type="GO" id="GO:0071897">
    <property type="term" value="P:DNA biosynthetic process"/>
    <property type="evidence" value="ECO:0007669"/>
    <property type="project" value="InterPro"/>
</dbReference>
<comment type="caution">
    <text evidence="13">The sequence shown here is derived from an EMBL/GenBank/DDBJ whole genome shotgun (WGS) entry which is preliminary data.</text>
</comment>
<sequence length="841" mass="94070">MPDSKKRKKEPETPTSSNSPRKKVSPAKREPAGKQKTLHSFFRPSSGTTVQDASVVVSDVTPVVDVNPEAEKDEWEEWPQEALPYGEQGPSTGQPPTPIEVDEDGWERWPLVINHTEQDSTSLSSPSVFMGTSETTIDFASSAGGGSSPVVTFETADTLSISTPSASPTTQQSCMMDVIKYDSDILPSYWKRGDPTPYRFLSDQFVLVDGQTGRLIITEVLTNMLRTIIRHSPADLLPALYLSSNSIAPPYEGIELGIGPQIMVKAITSISDMTSKHIKAAWDQKGDWGDVVVTARLNMRTLMKPKPLSVASVFQTLRKIAQLKGQGTVSVKTDLVKKMMVACQSEELRYLARTLVSHIRIGAVRTTILIALSHALLMEFEILGKTLKKEEVKVRFKEAEQILKECYAQVPNYNILVPLLLDPSVGLSGILKACKCQPGVPIRPMLGKITRDLTEVFEKMQGVKYCADFKYDGQRAQIHRAEDGRVTIFSRHLETMTDKYPDLVSLIPTFCSPPTTSFIMDSEVVAVDDNGRIQPFQTLTNRARKNVDVRDIKVGVKICCFDLMYLNGESLIKEPFRVRRDRMKEAFKVVEGQFGFVPQLESNDPEEVHDFLKKSLDAGCEGLMVKMLDKPPDTDKNTLLATYEPDKRTDGWLKVKKDYVEGLADSFDLVPIGAWYGTGRKAGWYSPFLMACYNPETEQYETLCKCMSGFSDAFYKEKLAKYAKGGENVIPAPKSYYVVSESLRPDVWFLPLEVWEIRGADLTLSPVHRAAAGKADEVRGISLRFPRFIRERDDKNPEDATTPDQIVEMFHKQRTRAPQAPSDNAEEEEREEAGEGDEELV</sequence>
<feature type="region of interest" description="Disordered" evidence="11">
    <location>
        <begin position="792"/>
        <end position="841"/>
    </location>
</feature>
<comment type="catalytic activity">
    <reaction evidence="8 9">
        <text>ATP + (deoxyribonucleotide)n-3'-hydroxyl + 5'-phospho-(deoxyribonucleotide)m = (deoxyribonucleotide)n+m + AMP + diphosphate.</text>
        <dbReference type="EC" id="6.5.1.1"/>
    </reaction>
</comment>
<evidence type="ECO:0000313" key="14">
    <source>
        <dbReference type="Proteomes" id="UP001212841"/>
    </source>
</evidence>
<dbReference type="PROSITE" id="PS50160">
    <property type="entry name" value="DNA_LIGASE_A3"/>
    <property type="match status" value="1"/>
</dbReference>
<dbReference type="NCBIfam" id="TIGR00574">
    <property type="entry name" value="dnl1"/>
    <property type="match status" value="1"/>
</dbReference>
<keyword evidence="14" id="KW-1185">Reference proteome</keyword>
<dbReference type="SUPFAM" id="SSF56091">
    <property type="entry name" value="DNA ligase/mRNA capping enzyme, catalytic domain"/>
    <property type="match status" value="1"/>
</dbReference>
<evidence type="ECO:0000313" key="13">
    <source>
        <dbReference type="EMBL" id="KAJ3053686.1"/>
    </source>
</evidence>
<accession>A0AAD5SGB9</accession>
<dbReference type="EMBL" id="JADGJD010000187">
    <property type="protein sequence ID" value="KAJ3053686.1"/>
    <property type="molecule type" value="Genomic_DNA"/>
</dbReference>
<dbReference type="GO" id="GO:0003677">
    <property type="term" value="F:DNA binding"/>
    <property type="evidence" value="ECO:0007669"/>
    <property type="project" value="InterPro"/>
</dbReference>
<comment type="subcellular location">
    <subcellularLocation>
        <location evidence="1">Nucleus</location>
    </subcellularLocation>
</comment>
<keyword evidence="4" id="KW-0235">DNA replication</keyword>
<dbReference type="CDD" id="cd07900">
    <property type="entry name" value="Adenylation_DNA_ligase_I_Euk"/>
    <property type="match status" value="1"/>
</dbReference>
<dbReference type="CDD" id="cd07969">
    <property type="entry name" value="OBF_DNA_ligase_I"/>
    <property type="match status" value="1"/>
</dbReference>
<evidence type="ECO:0000256" key="1">
    <source>
        <dbReference type="ARBA" id="ARBA00004123"/>
    </source>
</evidence>
<dbReference type="AlphaFoldDB" id="A0AAD5SGB9"/>
<feature type="region of interest" description="Disordered" evidence="11">
    <location>
        <begin position="1"/>
        <end position="49"/>
    </location>
</feature>
<keyword evidence="9" id="KW-0233">DNA recombination</keyword>
<dbReference type="PROSITE" id="PS00697">
    <property type="entry name" value="DNA_LIGASE_A1"/>
    <property type="match status" value="1"/>
</dbReference>
<dbReference type="SUPFAM" id="SSF117018">
    <property type="entry name" value="ATP-dependent DNA ligase DNA-binding domain"/>
    <property type="match status" value="1"/>
</dbReference>
<keyword evidence="9" id="KW-0227">DNA damage</keyword>
<gene>
    <name evidence="13" type="ORF">HK097_003612</name>
</gene>
<dbReference type="Proteomes" id="UP001212841">
    <property type="component" value="Unassembled WGS sequence"/>
</dbReference>
<evidence type="ECO:0000256" key="7">
    <source>
        <dbReference type="ARBA" id="ARBA00023242"/>
    </source>
</evidence>
<feature type="compositionally biased region" description="Acidic residues" evidence="11">
    <location>
        <begin position="824"/>
        <end position="841"/>
    </location>
</feature>
<evidence type="ECO:0000256" key="2">
    <source>
        <dbReference type="ARBA" id="ARBA00007572"/>
    </source>
</evidence>
<feature type="domain" description="ATP-dependent DNA ligase family profile" evidence="12">
    <location>
        <begin position="549"/>
        <end position="694"/>
    </location>
</feature>
<dbReference type="GO" id="GO:0003910">
    <property type="term" value="F:DNA ligase (ATP) activity"/>
    <property type="evidence" value="ECO:0007669"/>
    <property type="project" value="UniProtKB-EC"/>
</dbReference>
<dbReference type="Gene3D" id="3.30.1490.70">
    <property type="match status" value="1"/>
</dbReference>
<dbReference type="PANTHER" id="PTHR45674">
    <property type="entry name" value="DNA LIGASE 1/3 FAMILY MEMBER"/>
    <property type="match status" value="1"/>
</dbReference>
<protein>
    <recommendedName>
        <fullName evidence="9">DNA ligase</fullName>
        <ecNumber evidence="9">6.5.1.1</ecNumber>
    </recommendedName>
</protein>
<dbReference type="FunFam" id="3.30.470.30:FF:000002">
    <property type="entry name" value="DNA ligase"/>
    <property type="match status" value="1"/>
</dbReference>
<dbReference type="GO" id="GO:0006273">
    <property type="term" value="P:lagging strand elongation"/>
    <property type="evidence" value="ECO:0007669"/>
    <property type="project" value="TreeGrafter"/>
</dbReference>
<dbReference type="GO" id="GO:0005524">
    <property type="term" value="F:ATP binding"/>
    <property type="evidence" value="ECO:0007669"/>
    <property type="project" value="UniProtKB-KW"/>
</dbReference>
<dbReference type="Gene3D" id="1.10.3260.10">
    <property type="entry name" value="DNA ligase, ATP-dependent, N-terminal domain"/>
    <property type="match status" value="1"/>
</dbReference>
<dbReference type="Pfam" id="PF04675">
    <property type="entry name" value="DNA_ligase_A_N"/>
    <property type="match status" value="1"/>
</dbReference>
<dbReference type="Gene3D" id="3.30.470.30">
    <property type="entry name" value="DNA ligase/mRNA capping enzyme"/>
    <property type="match status" value="1"/>
</dbReference>
<evidence type="ECO:0000256" key="8">
    <source>
        <dbReference type="ARBA" id="ARBA00034003"/>
    </source>
</evidence>
<organism evidence="13 14">
    <name type="scientific">Rhizophlyctis rosea</name>
    <dbReference type="NCBI Taxonomy" id="64517"/>
    <lineage>
        <taxon>Eukaryota</taxon>
        <taxon>Fungi</taxon>
        <taxon>Fungi incertae sedis</taxon>
        <taxon>Chytridiomycota</taxon>
        <taxon>Chytridiomycota incertae sedis</taxon>
        <taxon>Chytridiomycetes</taxon>
        <taxon>Rhizophlyctidales</taxon>
        <taxon>Rhizophlyctidaceae</taxon>
        <taxon>Rhizophlyctis</taxon>
    </lineage>
</organism>
<evidence type="ECO:0000256" key="9">
    <source>
        <dbReference type="RuleBase" id="RU000617"/>
    </source>
</evidence>
<dbReference type="InterPro" id="IPR012310">
    <property type="entry name" value="DNA_ligase_ATP-dep_cent"/>
</dbReference>
<dbReference type="Pfam" id="PF04679">
    <property type="entry name" value="DNA_ligase_A_C"/>
    <property type="match status" value="1"/>
</dbReference>
<dbReference type="FunFam" id="2.40.50.140:FF:000062">
    <property type="entry name" value="DNA ligase"/>
    <property type="match status" value="1"/>
</dbReference>
<dbReference type="Pfam" id="PF01068">
    <property type="entry name" value="DNA_ligase_A_M"/>
    <property type="match status" value="1"/>
</dbReference>
<dbReference type="InterPro" id="IPR012308">
    <property type="entry name" value="DNA_ligase_ATP-dep_N"/>
</dbReference>
<evidence type="ECO:0000259" key="12">
    <source>
        <dbReference type="PROSITE" id="PS50160"/>
    </source>
</evidence>
<dbReference type="Gene3D" id="2.40.50.140">
    <property type="entry name" value="Nucleic acid-binding proteins"/>
    <property type="match status" value="1"/>
</dbReference>
<evidence type="ECO:0000256" key="3">
    <source>
        <dbReference type="ARBA" id="ARBA00022598"/>
    </source>
</evidence>
<evidence type="ECO:0000256" key="4">
    <source>
        <dbReference type="ARBA" id="ARBA00022705"/>
    </source>
</evidence>
<dbReference type="GO" id="GO:0005634">
    <property type="term" value="C:nucleus"/>
    <property type="evidence" value="ECO:0007669"/>
    <property type="project" value="UniProtKB-SubCell"/>
</dbReference>
<dbReference type="InterPro" id="IPR050191">
    <property type="entry name" value="ATP-dep_DNA_ligase"/>
</dbReference>
<comment type="similarity">
    <text evidence="2 10">Belongs to the ATP-dependent DNA ligase family.</text>
</comment>
<dbReference type="InterPro" id="IPR012340">
    <property type="entry name" value="NA-bd_OB-fold"/>
</dbReference>
<reference evidence="13" key="1">
    <citation type="submission" date="2020-05" db="EMBL/GenBank/DDBJ databases">
        <title>Phylogenomic resolution of chytrid fungi.</title>
        <authorList>
            <person name="Stajich J.E."/>
            <person name="Amses K."/>
            <person name="Simmons R."/>
            <person name="Seto K."/>
            <person name="Myers J."/>
            <person name="Bonds A."/>
            <person name="Quandt C.A."/>
            <person name="Barry K."/>
            <person name="Liu P."/>
            <person name="Grigoriev I."/>
            <person name="Longcore J.E."/>
            <person name="James T.Y."/>
        </authorList>
    </citation>
    <scope>NUCLEOTIDE SEQUENCE</scope>
    <source>
        <strain evidence="13">JEL0318</strain>
    </source>
</reference>
<keyword evidence="7" id="KW-0539">Nucleus</keyword>
<keyword evidence="5 9" id="KW-0547">Nucleotide-binding</keyword>
<name>A0AAD5SGB9_9FUNG</name>
<dbReference type="InterPro" id="IPR000977">
    <property type="entry name" value="DNA_ligase_ATP-dep"/>
</dbReference>
<dbReference type="PANTHER" id="PTHR45674:SF9">
    <property type="entry name" value="DNA LIGASE 3"/>
    <property type="match status" value="1"/>
</dbReference>
<dbReference type="SUPFAM" id="SSF50249">
    <property type="entry name" value="Nucleic acid-binding proteins"/>
    <property type="match status" value="1"/>
</dbReference>
<keyword evidence="9" id="KW-0234">DNA repair</keyword>
<dbReference type="EC" id="6.5.1.1" evidence="9"/>
<evidence type="ECO:0000256" key="6">
    <source>
        <dbReference type="ARBA" id="ARBA00022840"/>
    </source>
</evidence>
<keyword evidence="3 9" id="KW-0436">Ligase</keyword>
<proteinExistence type="inferred from homology"/>
<dbReference type="InterPro" id="IPR012309">
    <property type="entry name" value="DNA_ligase_ATP-dep_C"/>
</dbReference>
<dbReference type="GO" id="GO:0006310">
    <property type="term" value="P:DNA recombination"/>
    <property type="evidence" value="ECO:0007669"/>
    <property type="project" value="UniProtKB-KW"/>
</dbReference>
<evidence type="ECO:0000256" key="5">
    <source>
        <dbReference type="ARBA" id="ARBA00022741"/>
    </source>
</evidence>
<evidence type="ECO:0000256" key="10">
    <source>
        <dbReference type="RuleBase" id="RU004196"/>
    </source>
</evidence>